<keyword evidence="4" id="KW-1185">Reference proteome</keyword>
<dbReference type="NCBIfam" id="NF045829">
    <property type="entry name" value="UU052_fam"/>
    <property type="match status" value="1"/>
</dbReference>
<feature type="transmembrane region" description="Helical" evidence="2">
    <location>
        <begin position="12"/>
        <end position="31"/>
    </location>
</feature>
<feature type="transmembrane region" description="Helical" evidence="2">
    <location>
        <begin position="682"/>
        <end position="707"/>
    </location>
</feature>
<dbReference type="InterPro" id="IPR054788">
    <property type="entry name" value="MSC_0620_UU052-like"/>
</dbReference>
<sequence length="746" mass="84349">MKNKSKLKRLIYWQFGFMVPAVFASTLSGVITHHKNSINEYKLINHAGEELDPSTPTQPNDPNAPVMNNNNNGADANKPEQPPRMPANLEMLKADIDAKMSDAIKDFIDAVFLGKDNLVDQKIESVKNQSDLSFEDKFNRTLYYSQLKAFFQKNKDQIISNPSKFGLDIVYPYVISANKEFNKGTIVFNGKTYENKIWGNTPTTNYEKEITGDGNSITPNPDAAKAKVENTTSDEEGKNVLKTYFDALRQGATSIFLNDEDLPKVGEDYEINGRVTSTNDAGVFSNKPNKFDTWDDYIISKIKPRFIDFDLEQNKDPAEQNQMNQQSSQSVENLLPPTVPVEGEAVPTDPKELIENIPRFVPQVRSLYSTLSTSALLNRYSTYTEPNKSDVFFYFENPINTRFSYTVTSLSLNNGKIEATVMIQDAVDKDARTTYTRELDTVSLSGTAQQINENRELAYPAIERLFLNFYQAVGLNADLNYADATKVYVEPQTIFQMVYLAMRAINKPEFKNDLNTILSRGIGFSTDQSDSYFLNFLRNQLINSQFLYWQLVSEMYKRIFVAFIRDFNKEDLKPKLLAILQQNGVTINQFNDSFTEARRKLLRLDSLTKQTIGSPQLQFDSLVTQIKEMNQTLRPFNLVYDAISDQAKGDAQKQAELEASLKSFSTDINGILANSKAVANPFLIVLAVFLGLISMSLYGFYFMQLAFNKTKQINKLNKPLIITVLIIASIALVSTALIAFKIIGVF</sequence>
<evidence type="ECO:0008006" key="5">
    <source>
        <dbReference type="Google" id="ProtNLM"/>
    </source>
</evidence>
<reference evidence="3 4" key="1">
    <citation type="journal article" date="2017" name="Int. J. Syst. Evol. Microbiol.">
        <title>Mycoplasma tullyi sp. nov., isolated from penguins of the genus Spheniscus.</title>
        <authorList>
            <person name="Yavari C.A."/>
            <person name="Ramirez A.S."/>
            <person name="Nicholas R.A.J."/>
            <person name="Radford A.D."/>
            <person name="Darby A.C."/>
            <person name="Bradbury J.M."/>
        </authorList>
    </citation>
    <scope>NUCLEOTIDE SEQUENCE [LARGE SCALE GENOMIC DNA]</scope>
    <source>
        <strain evidence="3 4">56A97T</strain>
    </source>
</reference>
<dbReference type="Proteomes" id="UP000514704">
    <property type="component" value="Chromosome"/>
</dbReference>
<protein>
    <recommendedName>
        <fullName evidence="5">Transmembrane protein</fullName>
    </recommendedName>
</protein>
<keyword evidence="2" id="KW-1133">Transmembrane helix</keyword>
<keyword evidence="2" id="KW-0472">Membrane</keyword>
<keyword evidence="2" id="KW-0812">Transmembrane</keyword>
<dbReference type="EMBL" id="CP059674">
    <property type="protein sequence ID" value="QMT98489.1"/>
    <property type="molecule type" value="Genomic_DNA"/>
</dbReference>
<gene>
    <name evidence="3" type="ORF">H3143_03245</name>
</gene>
<proteinExistence type="predicted"/>
<feature type="region of interest" description="Disordered" evidence="1">
    <location>
        <begin position="49"/>
        <end position="82"/>
    </location>
</feature>
<evidence type="ECO:0000256" key="1">
    <source>
        <dbReference type="SAM" id="MobiDB-lite"/>
    </source>
</evidence>
<dbReference type="KEGG" id="mtuy:H3143_03245"/>
<feature type="transmembrane region" description="Helical" evidence="2">
    <location>
        <begin position="719"/>
        <end position="743"/>
    </location>
</feature>
<organism evidence="3 4">
    <name type="scientific">Mycoplasma tullyi</name>
    <dbReference type="NCBI Taxonomy" id="1612150"/>
    <lineage>
        <taxon>Bacteria</taxon>
        <taxon>Bacillati</taxon>
        <taxon>Mycoplasmatota</taxon>
        <taxon>Mollicutes</taxon>
        <taxon>Mycoplasmataceae</taxon>
        <taxon>Mycoplasma</taxon>
    </lineage>
</organism>
<accession>A0A7D7U335</accession>
<dbReference type="RefSeq" id="WP_182078769.1">
    <property type="nucleotide sequence ID" value="NZ_CP059674.1"/>
</dbReference>
<feature type="compositionally biased region" description="Low complexity" evidence="1">
    <location>
        <begin position="60"/>
        <end position="76"/>
    </location>
</feature>
<evidence type="ECO:0000256" key="2">
    <source>
        <dbReference type="SAM" id="Phobius"/>
    </source>
</evidence>
<dbReference type="AlphaFoldDB" id="A0A7D7U335"/>
<evidence type="ECO:0000313" key="4">
    <source>
        <dbReference type="Proteomes" id="UP000514704"/>
    </source>
</evidence>
<name>A0A7D7U335_9MOLU</name>
<evidence type="ECO:0000313" key="3">
    <source>
        <dbReference type="EMBL" id="QMT98489.1"/>
    </source>
</evidence>
<dbReference type="CDD" id="cd12215">
    <property type="entry name" value="ChiC_BD"/>
    <property type="match status" value="1"/>
</dbReference>